<protein>
    <recommendedName>
        <fullName evidence="10">DNA 5'-3' helicase</fullName>
        <ecNumber evidence="10">5.6.2.3</ecNumber>
    </recommendedName>
</protein>
<reference evidence="13 14" key="1">
    <citation type="submission" date="2019-01" db="EMBL/GenBank/DDBJ databases">
        <title>Genomic insights into a novel species Rhodoferax sp.</title>
        <authorList>
            <person name="Jin L."/>
        </authorList>
    </citation>
    <scope>NUCLEOTIDE SEQUENCE [LARGE SCALE GENOMIC DNA]</scope>
    <source>
        <strain evidence="13 14">CHu59-6-5</strain>
    </source>
</reference>
<keyword evidence="9" id="KW-0413">Isomerase</keyword>
<dbReference type="InterPro" id="IPR007694">
    <property type="entry name" value="DNA_helicase_DnaB-like_C"/>
</dbReference>
<evidence type="ECO:0000256" key="8">
    <source>
        <dbReference type="ARBA" id="ARBA00023125"/>
    </source>
</evidence>
<dbReference type="InterPro" id="IPR016136">
    <property type="entry name" value="DNA_helicase_N/primase_C"/>
</dbReference>
<sequence length="444" mass="48711">MIPHSIESEWGLLGSLLADNAAATRISGLDPTAFYVEFHQDIYRAMLQQVAAGKVFDIITLHNALSEAGKADDESLMALNEIAQYVTGARNVVRYAEIVSDHHRKRQLLAASDEIAEIAQGKGTPAEQVDRAQMVLAKLATVKAQREPQHINQSLADYLTLLQDLSEGKNPAIPTGIAGLDRILNGGLRRGGMMVIGARPKHGKTALALALARNMARQYTVLFLSQEMSVMELMHRHTAAMSSIDLGRIVGADASDQPMWQGVTEAAHRLGKLKLVHDEQCALNLLDIRRKAMSVRRQHGLDVLFVDFLQLMQGAGEENRNRELDVIVNGIKALAMDLQIAVVVMSQMSRKADESYHRPTMTHLRDSGAIEAAADQIALLFNDHAHPLSKKGPDFKGFSELEIVAHRNGPQGLVPLHFAGELQQFSDWAGPIPKRGSRNSGDFE</sequence>
<keyword evidence="2" id="KW-0639">Primosome</keyword>
<dbReference type="Proteomes" id="UP000316798">
    <property type="component" value="Chromosome"/>
</dbReference>
<dbReference type="GO" id="GO:1990077">
    <property type="term" value="C:primosome complex"/>
    <property type="evidence" value="ECO:0007669"/>
    <property type="project" value="UniProtKB-KW"/>
</dbReference>
<keyword evidence="7" id="KW-0067">ATP-binding</keyword>
<proteinExistence type="inferred from homology"/>
<gene>
    <name evidence="13" type="ORF">EUB48_19930</name>
</gene>
<dbReference type="EMBL" id="CP035503">
    <property type="protein sequence ID" value="QDL39333.1"/>
    <property type="molecule type" value="Genomic_DNA"/>
</dbReference>
<evidence type="ECO:0000256" key="2">
    <source>
        <dbReference type="ARBA" id="ARBA00022515"/>
    </source>
</evidence>
<keyword evidence="6 13" id="KW-0347">Helicase</keyword>
<dbReference type="GO" id="GO:0005829">
    <property type="term" value="C:cytosol"/>
    <property type="evidence" value="ECO:0007669"/>
    <property type="project" value="TreeGrafter"/>
</dbReference>
<dbReference type="GO" id="GO:0016787">
    <property type="term" value="F:hydrolase activity"/>
    <property type="evidence" value="ECO:0007669"/>
    <property type="project" value="UniProtKB-KW"/>
</dbReference>
<organism evidence="13 14">
    <name type="scientific">Rhodoferax sediminis</name>
    <dbReference type="NCBI Taxonomy" id="2509614"/>
    <lineage>
        <taxon>Bacteria</taxon>
        <taxon>Pseudomonadati</taxon>
        <taxon>Pseudomonadota</taxon>
        <taxon>Betaproteobacteria</taxon>
        <taxon>Burkholderiales</taxon>
        <taxon>Comamonadaceae</taxon>
        <taxon>Rhodoferax</taxon>
    </lineage>
</organism>
<dbReference type="Gene3D" id="3.40.50.300">
    <property type="entry name" value="P-loop containing nucleotide triphosphate hydrolases"/>
    <property type="match status" value="1"/>
</dbReference>
<dbReference type="Gene3D" id="1.10.860.10">
    <property type="entry name" value="DNAb Helicase, Chain A"/>
    <property type="match status" value="1"/>
</dbReference>
<dbReference type="KEGG" id="rhf:EUB48_19930"/>
<evidence type="ECO:0000256" key="5">
    <source>
        <dbReference type="ARBA" id="ARBA00022801"/>
    </source>
</evidence>
<evidence type="ECO:0000313" key="13">
    <source>
        <dbReference type="EMBL" id="QDL39333.1"/>
    </source>
</evidence>
<evidence type="ECO:0000256" key="11">
    <source>
        <dbReference type="ARBA" id="ARBA00048954"/>
    </source>
</evidence>
<dbReference type="AlphaFoldDB" id="A0A515DG00"/>
<evidence type="ECO:0000256" key="3">
    <source>
        <dbReference type="ARBA" id="ARBA00022705"/>
    </source>
</evidence>
<keyword evidence="5" id="KW-0378">Hydrolase</keyword>
<dbReference type="PANTHER" id="PTHR30153:SF2">
    <property type="entry name" value="REPLICATIVE DNA HELICASE"/>
    <property type="match status" value="1"/>
</dbReference>
<keyword evidence="14" id="KW-1185">Reference proteome</keyword>
<dbReference type="RefSeq" id="WP_142820817.1">
    <property type="nucleotide sequence ID" value="NZ_CP035503.1"/>
</dbReference>
<dbReference type="Pfam" id="PF03796">
    <property type="entry name" value="DnaB_C"/>
    <property type="match status" value="1"/>
</dbReference>
<evidence type="ECO:0000256" key="4">
    <source>
        <dbReference type="ARBA" id="ARBA00022741"/>
    </source>
</evidence>
<dbReference type="GO" id="GO:0005524">
    <property type="term" value="F:ATP binding"/>
    <property type="evidence" value="ECO:0007669"/>
    <property type="project" value="UniProtKB-KW"/>
</dbReference>
<comment type="similarity">
    <text evidence="1">Belongs to the helicase family. DnaB subfamily.</text>
</comment>
<keyword evidence="3" id="KW-0235">DNA replication</keyword>
<evidence type="ECO:0000256" key="9">
    <source>
        <dbReference type="ARBA" id="ARBA00023235"/>
    </source>
</evidence>
<evidence type="ECO:0000256" key="10">
    <source>
        <dbReference type="ARBA" id="ARBA00044969"/>
    </source>
</evidence>
<dbReference type="SUPFAM" id="SSF52540">
    <property type="entry name" value="P-loop containing nucleoside triphosphate hydrolases"/>
    <property type="match status" value="1"/>
</dbReference>
<evidence type="ECO:0000313" key="14">
    <source>
        <dbReference type="Proteomes" id="UP000316798"/>
    </source>
</evidence>
<dbReference type="PROSITE" id="PS51199">
    <property type="entry name" value="SF4_HELICASE"/>
    <property type="match status" value="1"/>
</dbReference>
<dbReference type="GO" id="GO:0006269">
    <property type="term" value="P:DNA replication, synthesis of primer"/>
    <property type="evidence" value="ECO:0007669"/>
    <property type="project" value="UniProtKB-KW"/>
</dbReference>
<dbReference type="InterPro" id="IPR027417">
    <property type="entry name" value="P-loop_NTPase"/>
</dbReference>
<dbReference type="GO" id="GO:0003677">
    <property type="term" value="F:DNA binding"/>
    <property type="evidence" value="ECO:0007669"/>
    <property type="project" value="UniProtKB-KW"/>
</dbReference>
<dbReference type="InterPro" id="IPR007693">
    <property type="entry name" value="DNA_helicase_DnaB-like_N"/>
</dbReference>
<keyword evidence="8" id="KW-0238">DNA-binding</keyword>
<name>A0A515DG00_9BURK</name>
<comment type="catalytic activity">
    <reaction evidence="11">
        <text>ATP + H2O = ADP + phosphate + H(+)</text>
        <dbReference type="Rhea" id="RHEA:13065"/>
        <dbReference type="ChEBI" id="CHEBI:15377"/>
        <dbReference type="ChEBI" id="CHEBI:15378"/>
        <dbReference type="ChEBI" id="CHEBI:30616"/>
        <dbReference type="ChEBI" id="CHEBI:43474"/>
        <dbReference type="ChEBI" id="CHEBI:456216"/>
        <dbReference type="EC" id="5.6.2.3"/>
    </reaction>
</comment>
<dbReference type="InterPro" id="IPR036185">
    <property type="entry name" value="DNA_heli_DnaB-like_N_sf"/>
</dbReference>
<dbReference type="SUPFAM" id="SSF48024">
    <property type="entry name" value="N-terminal domain of DnaB helicase"/>
    <property type="match status" value="1"/>
</dbReference>
<dbReference type="OrthoDB" id="8873702at2"/>
<dbReference type="Pfam" id="PF00772">
    <property type="entry name" value="DnaB"/>
    <property type="match status" value="1"/>
</dbReference>
<evidence type="ECO:0000256" key="7">
    <source>
        <dbReference type="ARBA" id="ARBA00022840"/>
    </source>
</evidence>
<evidence type="ECO:0000256" key="6">
    <source>
        <dbReference type="ARBA" id="ARBA00022806"/>
    </source>
</evidence>
<dbReference type="GO" id="GO:0043139">
    <property type="term" value="F:5'-3' DNA helicase activity"/>
    <property type="evidence" value="ECO:0007669"/>
    <property type="project" value="UniProtKB-EC"/>
</dbReference>
<dbReference type="PANTHER" id="PTHR30153">
    <property type="entry name" value="REPLICATIVE DNA HELICASE DNAB"/>
    <property type="match status" value="1"/>
</dbReference>
<accession>A0A515DG00</accession>
<evidence type="ECO:0000256" key="1">
    <source>
        <dbReference type="ARBA" id="ARBA00008428"/>
    </source>
</evidence>
<keyword evidence="4" id="KW-0547">Nucleotide-binding</keyword>
<dbReference type="EC" id="5.6.2.3" evidence="10"/>
<evidence type="ECO:0000259" key="12">
    <source>
        <dbReference type="PROSITE" id="PS51199"/>
    </source>
</evidence>
<feature type="domain" description="SF4 helicase" evidence="12">
    <location>
        <begin position="166"/>
        <end position="432"/>
    </location>
</feature>